<dbReference type="RefSeq" id="WP_188376861.1">
    <property type="nucleotide sequence ID" value="NZ_BMEL01000002.1"/>
</dbReference>
<accession>A0A917EWN4</accession>
<dbReference type="Proteomes" id="UP000660110">
    <property type="component" value="Unassembled WGS sequence"/>
</dbReference>
<keyword evidence="3" id="KW-1185">Reference proteome</keyword>
<name>A0A917EWN4_HALAA</name>
<keyword evidence="1" id="KW-1133">Transmembrane helix</keyword>
<protein>
    <submittedName>
        <fullName evidence="2">Uncharacterized protein</fullName>
    </submittedName>
</protein>
<gene>
    <name evidence="2" type="ORF">GCM10010954_14720</name>
</gene>
<proteinExistence type="predicted"/>
<reference evidence="2" key="1">
    <citation type="journal article" date="2014" name="Int. J. Syst. Evol. Microbiol.">
        <title>Complete genome sequence of Corynebacterium casei LMG S-19264T (=DSM 44701T), isolated from a smear-ripened cheese.</title>
        <authorList>
            <consortium name="US DOE Joint Genome Institute (JGI-PGF)"/>
            <person name="Walter F."/>
            <person name="Albersmeier A."/>
            <person name="Kalinowski J."/>
            <person name="Ruckert C."/>
        </authorList>
    </citation>
    <scope>NUCLEOTIDE SEQUENCE</scope>
    <source>
        <strain evidence="2">CGMCC 1.12153</strain>
    </source>
</reference>
<keyword evidence="1" id="KW-0812">Transmembrane</keyword>
<feature type="transmembrane region" description="Helical" evidence="1">
    <location>
        <begin position="7"/>
        <end position="27"/>
    </location>
</feature>
<reference evidence="2" key="2">
    <citation type="submission" date="2020-09" db="EMBL/GenBank/DDBJ databases">
        <authorList>
            <person name="Sun Q."/>
            <person name="Zhou Y."/>
        </authorList>
    </citation>
    <scope>NUCLEOTIDE SEQUENCE</scope>
    <source>
        <strain evidence="2">CGMCC 1.12153</strain>
    </source>
</reference>
<evidence type="ECO:0000313" key="2">
    <source>
        <dbReference type="EMBL" id="GGF17113.1"/>
    </source>
</evidence>
<sequence length="63" mass="6770">MNKENQMLIILSFIGIANIIAAIILLFTVENFLVSGLLIVSGGLLIVGGIADKKERKKRKGSS</sequence>
<comment type="caution">
    <text evidence="2">The sequence shown here is derived from an EMBL/GenBank/DDBJ whole genome shotgun (WGS) entry which is preliminary data.</text>
</comment>
<evidence type="ECO:0000256" key="1">
    <source>
        <dbReference type="SAM" id="Phobius"/>
    </source>
</evidence>
<evidence type="ECO:0000313" key="3">
    <source>
        <dbReference type="Proteomes" id="UP000660110"/>
    </source>
</evidence>
<keyword evidence="1" id="KW-0472">Membrane</keyword>
<dbReference type="AlphaFoldDB" id="A0A917EWN4"/>
<feature type="transmembrane region" description="Helical" evidence="1">
    <location>
        <begin position="33"/>
        <end position="51"/>
    </location>
</feature>
<dbReference type="EMBL" id="BMEL01000002">
    <property type="protein sequence ID" value="GGF17113.1"/>
    <property type="molecule type" value="Genomic_DNA"/>
</dbReference>
<organism evidence="2 3">
    <name type="scientific">Halobacillus andaensis</name>
    <dbReference type="NCBI Taxonomy" id="1176239"/>
    <lineage>
        <taxon>Bacteria</taxon>
        <taxon>Bacillati</taxon>
        <taxon>Bacillota</taxon>
        <taxon>Bacilli</taxon>
        <taxon>Bacillales</taxon>
        <taxon>Bacillaceae</taxon>
        <taxon>Halobacillus</taxon>
    </lineage>
</organism>